<evidence type="ECO:0000256" key="7">
    <source>
        <dbReference type="ARBA" id="ARBA00022737"/>
    </source>
</evidence>
<dbReference type="Pfam" id="PF00130">
    <property type="entry name" value="C1_1"/>
    <property type="match status" value="2"/>
</dbReference>
<keyword evidence="5 15" id="KW-0808">Transferase</keyword>
<dbReference type="PROSITE" id="PS00108">
    <property type="entry name" value="PROTEIN_KINASE_ST"/>
    <property type="match status" value="1"/>
</dbReference>
<keyword evidence="12 15" id="KW-0067">ATP-binding</keyword>
<dbReference type="GeneID" id="116942323"/>
<feature type="region of interest" description="Disordered" evidence="19">
    <location>
        <begin position="1"/>
        <end position="26"/>
    </location>
</feature>
<dbReference type="Pfam" id="PF00069">
    <property type="entry name" value="Pkinase"/>
    <property type="match status" value="1"/>
</dbReference>
<dbReference type="SMART" id="SM00220">
    <property type="entry name" value="S_TKc"/>
    <property type="match status" value="1"/>
</dbReference>
<evidence type="ECO:0000313" key="23">
    <source>
        <dbReference type="Proteomes" id="UP001318040"/>
    </source>
</evidence>
<accession>A0AAJ7WTV9</accession>
<dbReference type="InterPro" id="IPR000719">
    <property type="entry name" value="Prot_kinase_dom"/>
</dbReference>
<gene>
    <name evidence="24" type="primary">LOC116942323</name>
</gene>
<evidence type="ECO:0000256" key="3">
    <source>
        <dbReference type="ARBA" id="ARBA00022527"/>
    </source>
</evidence>
<keyword evidence="3 15" id="KW-0723">Serine/threonine-protein kinase</keyword>
<feature type="region of interest" description="Disordered" evidence="19">
    <location>
        <begin position="226"/>
        <end position="249"/>
    </location>
</feature>
<evidence type="ECO:0000256" key="1">
    <source>
        <dbReference type="ARBA" id="ARBA00005490"/>
    </source>
</evidence>
<evidence type="ECO:0000256" key="9">
    <source>
        <dbReference type="ARBA" id="ARBA00022771"/>
    </source>
</evidence>
<dbReference type="PROSITE" id="PS00107">
    <property type="entry name" value="PROTEIN_KINASE_ATP"/>
    <property type="match status" value="1"/>
</dbReference>
<dbReference type="Gene3D" id="1.10.510.10">
    <property type="entry name" value="Transferase(Phosphotransferase) domain 1"/>
    <property type="match status" value="1"/>
</dbReference>
<keyword evidence="23" id="KW-1185">Reference proteome</keyword>
<feature type="binding site" evidence="17">
    <location>
        <begin position="267"/>
        <end position="275"/>
    </location>
    <ligand>
        <name>ATP</name>
        <dbReference type="ChEBI" id="CHEBI:30616"/>
    </ligand>
</feature>
<keyword evidence="10 15" id="KW-0418">Kinase</keyword>
<evidence type="ECO:0000256" key="10">
    <source>
        <dbReference type="ARBA" id="ARBA00022777"/>
    </source>
</evidence>
<dbReference type="CDD" id="cd20834">
    <property type="entry name" value="C1_nPKC_theta-like_rpt1"/>
    <property type="match status" value="1"/>
</dbReference>
<feature type="compositionally biased region" description="Polar residues" evidence="19">
    <location>
        <begin position="1"/>
        <end position="19"/>
    </location>
</feature>
<keyword evidence="7" id="KW-0677">Repeat</keyword>
<dbReference type="RefSeq" id="XP_032809976.1">
    <property type="nucleotide sequence ID" value="XM_032954085.1"/>
</dbReference>
<keyword evidence="9" id="KW-0863">Zinc-finger</keyword>
<evidence type="ECO:0000256" key="17">
    <source>
        <dbReference type="PIRSR" id="PIRSR000551-51"/>
    </source>
</evidence>
<evidence type="ECO:0000256" key="19">
    <source>
        <dbReference type="SAM" id="MobiDB-lite"/>
    </source>
</evidence>
<evidence type="ECO:0000256" key="2">
    <source>
        <dbReference type="ARBA" id="ARBA00012429"/>
    </source>
</evidence>
<dbReference type="InterPro" id="IPR011009">
    <property type="entry name" value="Kinase-like_dom_sf"/>
</dbReference>
<feature type="domain" description="Phorbol-ester/DAG-type" evidence="21">
    <location>
        <begin position="46"/>
        <end position="96"/>
    </location>
</feature>
<feature type="domain" description="AGC-kinase C-terminal" evidence="22">
    <location>
        <begin position="516"/>
        <end position="589"/>
    </location>
</feature>
<evidence type="ECO:0000256" key="13">
    <source>
        <dbReference type="ARBA" id="ARBA00047272"/>
    </source>
</evidence>
<name>A0AAJ7WTV9_PETMA</name>
<comment type="catalytic activity">
    <reaction evidence="14">
        <text>L-seryl-[protein] + ATP = O-phospho-L-seryl-[protein] + ADP + H(+)</text>
        <dbReference type="Rhea" id="RHEA:17989"/>
        <dbReference type="Rhea" id="RHEA-COMP:9863"/>
        <dbReference type="Rhea" id="RHEA-COMP:11604"/>
        <dbReference type="ChEBI" id="CHEBI:15378"/>
        <dbReference type="ChEBI" id="CHEBI:29999"/>
        <dbReference type="ChEBI" id="CHEBI:30616"/>
        <dbReference type="ChEBI" id="CHEBI:83421"/>
        <dbReference type="ChEBI" id="CHEBI:456216"/>
        <dbReference type="EC" id="2.7.11.13"/>
    </reaction>
</comment>
<comment type="catalytic activity">
    <reaction evidence="13 15">
        <text>L-threonyl-[protein] + ATP = O-phospho-L-threonyl-[protein] + ADP + H(+)</text>
        <dbReference type="Rhea" id="RHEA:46608"/>
        <dbReference type="Rhea" id="RHEA-COMP:11060"/>
        <dbReference type="Rhea" id="RHEA-COMP:11605"/>
        <dbReference type="ChEBI" id="CHEBI:15378"/>
        <dbReference type="ChEBI" id="CHEBI:30013"/>
        <dbReference type="ChEBI" id="CHEBI:30616"/>
        <dbReference type="ChEBI" id="CHEBI:61977"/>
        <dbReference type="ChEBI" id="CHEBI:456216"/>
        <dbReference type="EC" id="2.7.11.13"/>
    </reaction>
</comment>
<evidence type="ECO:0000256" key="12">
    <source>
        <dbReference type="ARBA" id="ARBA00022840"/>
    </source>
</evidence>
<dbReference type="EC" id="2.7.11.13" evidence="2 15"/>
<dbReference type="SMART" id="SM00133">
    <property type="entry name" value="S_TK_X"/>
    <property type="match status" value="1"/>
</dbReference>
<dbReference type="FunFam" id="3.30.60.20:FF:000003">
    <property type="entry name" value="Protein kinase C delta"/>
    <property type="match status" value="1"/>
</dbReference>
<evidence type="ECO:0000259" key="22">
    <source>
        <dbReference type="PROSITE" id="PS51285"/>
    </source>
</evidence>
<dbReference type="FunFam" id="3.30.200.20:FF:000103">
    <property type="entry name" value="Protein kinase C"/>
    <property type="match status" value="1"/>
</dbReference>
<evidence type="ECO:0000256" key="14">
    <source>
        <dbReference type="ARBA" id="ARBA00047470"/>
    </source>
</evidence>
<sequence length="589" mass="65715">MMDLLNNQHSQVQCPNSGRGQAEGGLGLVNRRRGAIKQAKVKFVKGHAFVTTFFPQPTFCSVCKEFVWGLNKQGFQCKECNASSHKRCVDNVLARCTGSADTNRQTEIVRESFNLHMSHSFKVHSYRSPTFCDHCGTLLWGFARQGLQCEACDANVHHKCKGKVANLCGISTERLAELLRQVEGGQKEKGAPGAERPVESQPPSFNPNNAVEKVEVAWEAPALDEAKGHLTPPQPAPPQSVPDESTRPSGEIAGKLSLDHFHLLKVLGKGSFGKVMLAELKEQGKFFAIKALKKEVVLMGDDVECTMVEKRVLLMACEHPFLTHLCGTFQTKEHLFFVMEFLTGGDLMFHIQDKGKFDLPTGTFYAAEVICGLQFLHSHNIIYRDLKLDNVLLDREGHVKIADFGMCKEHVGAGNLATTFCGTPDYIAPEILLGRAYGTSVDWWSMGVLIYEMLIGQSPFYGSDEDELFEAIKGHTPHYPRWLSDSSRNILSCLFERDHTKRLGAVGDIRLHPFFKNIDWPSLEARKITPPFKPKVTSPSDCRNFGHEFLSESPQVSCRGSSNRMVMSIEQTMFAGFSFVNPSIRMLLQ</sequence>
<reference evidence="24" key="1">
    <citation type="submission" date="2025-08" db="UniProtKB">
        <authorList>
            <consortium name="RefSeq"/>
        </authorList>
    </citation>
    <scope>IDENTIFICATION</scope>
    <source>
        <tissue evidence="24">Sperm</tissue>
    </source>
</reference>
<evidence type="ECO:0000256" key="16">
    <source>
        <dbReference type="PIRSR" id="PIRSR000551-50"/>
    </source>
</evidence>
<feature type="domain" description="Protein kinase" evidence="20">
    <location>
        <begin position="261"/>
        <end position="515"/>
    </location>
</feature>
<feature type="region of interest" description="Disordered" evidence="19">
    <location>
        <begin position="185"/>
        <end position="208"/>
    </location>
</feature>
<dbReference type="PIRSF" id="PIRSF000551">
    <property type="entry name" value="PKC_delta"/>
    <property type="match status" value="1"/>
</dbReference>
<dbReference type="PROSITE" id="PS51285">
    <property type="entry name" value="AGC_KINASE_CTER"/>
    <property type="match status" value="1"/>
</dbReference>
<dbReference type="InterPro" id="IPR017892">
    <property type="entry name" value="Pkinase_C"/>
</dbReference>
<dbReference type="Proteomes" id="UP001318040">
    <property type="component" value="Chromosome 14"/>
</dbReference>
<dbReference type="FunFam" id="3.30.60.20:FF:000008">
    <property type="entry name" value="Protein kinase C theta"/>
    <property type="match status" value="1"/>
</dbReference>
<dbReference type="SMART" id="SM00109">
    <property type="entry name" value="C1"/>
    <property type="match status" value="2"/>
</dbReference>
<dbReference type="Gene3D" id="3.30.60.20">
    <property type="match status" value="2"/>
</dbReference>
<protein>
    <recommendedName>
        <fullName evidence="2 15">Protein kinase C</fullName>
        <ecNumber evidence="2 15">2.7.11.13</ecNumber>
    </recommendedName>
</protein>
<evidence type="ECO:0000259" key="20">
    <source>
        <dbReference type="PROSITE" id="PS50011"/>
    </source>
</evidence>
<keyword evidence="4" id="KW-0597">Phosphoprotein</keyword>
<evidence type="ECO:0000256" key="18">
    <source>
        <dbReference type="PROSITE-ProRule" id="PRU10141"/>
    </source>
</evidence>
<evidence type="ECO:0000256" key="5">
    <source>
        <dbReference type="ARBA" id="ARBA00022679"/>
    </source>
</evidence>
<evidence type="ECO:0000256" key="4">
    <source>
        <dbReference type="ARBA" id="ARBA00022553"/>
    </source>
</evidence>
<dbReference type="PROSITE" id="PS50011">
    <property type="entry name" value="PROTEIN_KINASE_DOM"/>
    <property type="match status" value="1"/>
</dbReference>
<evidence type="ECO:0000313" key="24">
    <source>
        <dbReference type="RefSeq" id="XP_032809976.1"/>
    </source>
</evidence>
<dbReference type="GO" id="GO:0004697">
    <property type="term" value="F:diacylglycerol-dependent serine/threonine kinase activity"/>
    <property type="evidence" value="ECO:0007669"/>
    <property type="project" value="UniProtKB-EC"/>
</dbReference>
<dbReference type="SUPFAM" id="SSF57889">
    <property type="entry name" value="Cysteine-rich domain"/>
    <property type="match status" value="2"/>
</dbReference>
<dbReference type="Pfam" id="PF00433">
    <property type="entry name" value="Pkinase_C"/>
    <property type="match status" value="1"/>
</dbReference>
<evidence type="ECO:0000256" key="11">
    <source>
        <dbReference type="ARBA" id="ARBA00022833"/>
    </source>
</evidence>
<dbReference type="FunFam" id="1.10.510.10:FF:000150">
    <property type="entry name" value="Protein kinase C, theta"/>
    <property type="match status" value="1"/>
</dbReference>
<evidence type="ECO:0000259" key="21">
    <source>
        <dbReference type="PROSITE" id="PS50081"/>
    </source>
</evidence>
<dbReference type="AlphaFoldDB" id="A0AAJ7WTV9"/>
<feature type="binding site" evidence="17 18">
    <location>
        <position position="290"/>
    </location>
    <ligand>
        <name>ATP</name>
        <dbReference type="ChEBI" id="CHEBI:30616"/>
    </ligand>
</feature>
<feature type="active site" description="Proton acceptor" evidence="16">
    <location>
        <position position="385"/>
    </location>
</feature>
<dbReference type="InterPro" id="IPR020454">
    <property type="entry name" value="DAG/PE-bd"/>
</dbReference>
<dbReference type="InterPro" id="IPR002219">
    <property type="entry name" value="PKC_DAG/PE"/>
</dbReference>
<dbReference type="PROSITE" id="PS00479">
    <property type="entry name" value="ZF_DAG_PE_1"/>
    <property type="match status" value="1"/>
</dbReference>
<dbReference type="GO" id="GO:0005524">
    <property type="term" value="F:ATP binding"/>
    <property type="evidence" value="ECO:0007669"/>
    <property type="project" value="UniProtKB-UniRule"/>
</dbReference>
<proteinExistence type="inferred from homology"/>
<dbReference type="InterPro" id="IPR017441">
    <property type="entry name" value="Protein_kinase_ATP_BS"/>
</dbReference>
<dbReference type="InterPro" id="IPR008271">
    <property type="entry name" value="Ser/Thr_kinase_AS"/>
</dbReference>
<dbReference type="KEGG" id="pmrn:116942323"/>
<evidence type="ECO:0000256" key="6">
    <source>
        <dbReference type="ARBA" id="ARBA00022723"/>
    </source>
</evidence>
<dbReference type="CDD" id="cd20837">
    <property type="entry name" value="C1_nPKC_theta-like_rpt2"/>
    <property type="match status" value="1"/>
</dbReference>
<dbReference type="Gene3D" id="3.30.200.20">
    <property type="entry name" value="Phosphorylase Kinase, domain 1"/>
    <property type="match status" value="1"/>
</dbReference>
<keyword evidence="8 15" id="KW-0547">Nucleotide-binding</keyword>
<comment type="similarity">
    <text evidence="1 15">Belongs to the protein kinase superfamily. AGC Ser/Thr protein kinase family. PKC subfamily.</text>
</comment>
<dbReference type="InterPro" id="IPR014376">
    <property type="entry name" value="Prot_kin_PKC_delta"/>
</dbReference>
<dbReference type="GO" id="GO:0008270">
    <property type="term" value="F:zinc ion binding"/>
    <property type="evidence" value="ECO:0007669"/>
    <property type="project" value="UniProtKB-KW"/>
</dbReference>
<dbReference type="PRINTS" id="PR00008">
    <property type="entry name" value="DAGPEDOMAIN"/>
</dbReference>
<feature type="domain" description="Phorbol-ester/DAG-type" evidence="21">
    <location>
        <begin position="118"/>
        <end position="168"/>
    </location>
</feature>
<dbReference type="InterPro" id="IPR000961">
    <property type="entry name" value="AGC-kinase_C"/>
</dbReference>
<organism evidence="23 24">
    <name type="scientific">Petromyzon marinus</name>
    <name type="common">Sea lamprey</name>
    <dbReference type="NCBI Taxonomy" id="7757"/>
    <lineage>
        <taxon>Eukaryota</taxon>
        <taxon>Metazoa</taxon>
        <taxon>Chordata</taxon>
        <taxon>Craniata</taxon>
        <taxon>Vertebrata</taxon>
        <taxon>Cyclostomata</taxon>
        <taxon>Hyperoartia</taxon>
        <taxon>Petromyzontiformes</taxon>
        <taxon>Petromyzontidae</taxon>
        <taxon>Petromyzon</taxon>
    </lineage>
</organism>
<dbReference type="SUPFAM" id="SSF56112">
    <property type="entry name" value="Protein kinase-like (PK-like)"/>
    <property type="match status" value="1"/>
</dbReference>
<keyword evidence="11" id="KW-0862">Zinc</keyword>
<evidence type="ECO:0000256" key="15">
    <source>
        <dbReference type="PIRNR" id="PIRNR000551"/>
    </source>
</evidence>
<dbReference type="PANTHER" id="PTHR24351">
    <property type="entry name" value="RIBOSOMAL PROTEIN S6 KINASE"/>
    <property type="match status" value="1"/>
</dbReference>
<keyword evidence="6" id="KW-0479">Metal-binding</keyword>
<evidence type="ECO:0000256" key="8">
    <source>
        <dbReference type="ARBA" id="ARBA00022741"/>
    </source>
</evidence>
<dbReference type="PROSITE" id="PS50081">
    <property type="entry name" value="ZF_DAG_PE_2"/>
    <property type="match status" value="2"/>
</dbReference>
<dbReference type="InterPro" id="IPR046349">
    <property type="entry name" value="C1-like_sf"/>
</dbReference>